<feature type="transmembrane region" description="Helical" evidence="1">
    <location>
        <begin position="49"/>
        <end position="67"/>
    </location>
</feature>
<protein>
    <recommendedName>
        <fullName evidence="4">Nicotinamide mononucleotide transporter PnuC</fullName>
    </recommendedName>
</protein>
<evidence type="ECO:0000256" key="1">
    <source>
        <dbReference type="SAM" id="Phobius"/>
    </source>
</evidence>
<keyword evidence="1" id="KW-0812">Transmembrane</keyword>
<dbReference type="OrthoDB" id="9816462at2"/>
<reference evidence="3" key="1">
    <citation type="submission" date="2018-02" db="EMBL/GenBank/DDBJ databases">
        <authorList>
            <person name="Hausmann B."/>
        </authorList>
    </citation>
    <scope>NUCLEOTIDE SEQUENCE [LARGE SCALE GENOMIC DNA]</scope>
    <source>
        <strain evidence="3">Peat soil MAG SbA1</strain>
    </source>
</reference>
<name>A0A2U3KGL1_9BACT</name>
<dbReference type="AlphaFoldDB" id="A0A2U3KGL1"/>
<feature type="transmembrane region" description="Helical" evidence="1">
    <location>
        <begin position="20"/>
        <end position="43"/>
    </location>
</feature>
<gene>
    <name evidence="2" type="ORF">SBA1_200003</name>
</gene>
<feature type="transmembrane region" description="Helical" evidence="1">
    <location>
        <begin position="97"/>
        <end position="117"/>
    </location>
</feature>
<evidence type="ECO:0000313" key="2">
    <source>
        <dbReference type="EMBL" id="SPF38812.1"/>
    </source>
</evidence>
<evidence type="ECO:0008006" key="4">
    <source>
        <dbReference type="Google" id="ProtNLM"/>
    </source>
</evidence>
<accession>A0A2U3KGL1</accession>
<keyword evidence="1" id="KW-0472">Membrane</keyword>
<dbReference type="Proteomes" id="UP000238701">
    <property type="component" value="Unassembled WGS sequence"/>
</dbReference>
<keyword evidence="1" id="KW-1133">Transmembrane helix</keyword>
<proteinExistence type="predicted"/>
<sequence>MAWYWPTIEDESSAEHATKAAVGVSGFIAAVTALAAVLSIVYHKPILGLDGWGLIDALIFALIAWRISKASRTWAVLGLLMYLVEVGYKLATNPSGALGVLTIIFILAYINAIRGAFAYHRYRKAQDNPLAPPAPLA</sequence>
<evidence type="ECO:0000313" key="3">
    <source>
        <dbReference type="Proteomes" id="UP000238701"/>
    </source>
</evidence>
<organism evidence="2 3">
    <name type="scientific">Candidatus Sulfotelmatobacter kueseliae</name>
    <dbReference type="NCBI Taxonomy" id="2042962"/>
    <lineage>
        <taxon>Bacteria</taxon>
        <taxon>Pseudomonadati</taxon>
        <taxon>Acidobacteriota</taxon>
        <taxon>Terriglobia</taxon>
        <taxon>Terriglobales</taxon>
        <taxon>Candidatus Korobacteraceae</taxon>
        <taxon>Candidatus Sulfotelmatobacter</taxon>
    </lineage>
</organism>
<feature type="transmembrane region" description="Helical" evidence="1">
    <location>
        <begin position="74"/>
        <end position="91"/>
    </location>
</feature>
<dbReference type="EMBL" id="OMOD01000112">
    <property type="protein sequence ID" value="SPF38812.1"/>
    <property type="molecule type" value="Genomic_DNA"/>
</dbReference>